<dbReference type="KEGG" id="vg:13994257"/>
<name>K4F6Q7_9CAUD</name>
<accession>K4F6Q7</accession>
<dbReference type="Proteomes" id="UP000000457">
    <property type="component" value="Segment"/>
</dbReference>
<organism evidence="1 2">
    <name type="scientific">Cronobacter phage vB_CsaM_GAP32</name>
    <dbReference type="NCBI Taxonomy" id="1141136"/>
    <lineage>
        <taxon>Viruses</taxon>
        <taxon>Duplodnaviria</taxon>
        <taxon>Heunggongvirae</taxon>
        <taxon>Uroviricota</taxon>
        <taxon>Caudoviricetes</taxon>
        <taxon>Mimasvirus</taxon>
        <taxon>Mimasvirus GAP32</taxon>
    </lineage>
</organism>
<keyword evidence="2" id="KW-1185">Reference proteome</keyword>
<dbReference type="RefSeq" id="YP_006987621.1">
    <property type="nucleotide sequence ID" value="NC_019401.1"/>
</dbReference>
<sequence length="174" mass="19459">MSTVKASKRVSINSVSELIAAIHTYGSENVRTHDSYEIISYAYCNGVNTSEWVELINIADDSIVTNAISTLFSVENYLDAFVKAFGVSKEQFVHHMNNIALERKLSLSRLHESTSLEQLNALADAGLAPLYYVEVVSSIDTDFVRKYYDRMDLCALARHTSSQAVRELANQLND</sequence>
<reference evidence="1 2" key="1">
    <citation type="journal article" date="2014" name="Virology">
        <title>Supersize me: Cronobacter sakazakii phage GAP32.</title>
        <authorList>
            <person name="Abbasifar R."/>
            <person name="Griffiths M.W."/>
            <person name="Sabour P.M."/>
            <person name="Ackermann H.-W."/>
            <person name="Vandersteegen K."/>
            <person name="Lavigne R."/>
            <person name="Noben J.-P."/>
            <person name="Villa A.A."/>
            <person name="Abbasifar A."/>
            <person name="Nash J.H.E."/>
            <person name="Kropinski A.M."/>
        </authorList>
    </citation>
    <scope>NUCLEOTIDE SEQUENCE [LARGE SCALE GENOMIC DNA]</scope>
    <source>
        <strain evidence="1">GAP-32</strain>
    </source>
</reference>
<evidence type="ECO:0000313" key="2">
    <source>
        <dbReference type="Proteomes" id="UP000000457"/>
    </source>
</evidence>
<dbReference type="GeneID" id="13994257"/>
<protein>
    <submittedName>
        <fullName evidence="1">Uncharacterized protein</fullName>
    </submittedName>
</protein>
<evidence type="ECO:0000313" key="1">
    <source>
        <dbReference type="EMBL" id="AFC21966.1"/>
    </source>
</evidence>
<proteinExistence type="predicted"/>
<gene>
    <name evidence="1" type="ORF">GAP32_506</name>
</gene>
<dbReference type="EMBL" id="JN882285">
    <property type="protein sequence ID" value="AFC21966.1"/>
    <property type="molecule type" value="Genomic_DNA"/>
</dbReference>